<dbReference type="InterPro" id="IPR036291">
    <property type="entry name" value="NAD(P)-bd_dom_sf"/>
</dbReference>
<comment type="caution">
    <text evidence="3">The sequence shown here is derived from an EMBL/GenBank/DDBJ whole genome shotgun (WGS) entry which is preliminary data.</text>
</comment>
<evidence type="ECO:0000256" key="1">
    <source>
        <dbReference type="SAM" id="MobiDB-lite"/>
    </source>
</evidence>
<organism evidence="3 4">
    <name type="scientific">Sphaerisporangium corydalis</name>
    <dbReference type="NCBI Taxonomy" id="1441875"/>
    <lineage>
        <taxon>Bacteria</taxon>
        <taxon>Bacillati</taxon>
        <taxon>Actinomycetota</taxon>
        <taxon>Actinomycetes</taxon>
        <taxon>Streptosporangiales</taxon>
        <taxon>Streptosporangiaceae</taxon>
        <taxon>Sphaerisporangium</taxon>
    </lineage>
</organism>
<dbReference type="EMBL" id="JBHSFN010000001">
    <property type="protein sequence ID" value="MFC4584754.1"/>
    <property type="molecule type" value="Genomic_DNA"/>
</dbReference>
<keyword evidence="4" id="KW-1185">Reference proteome</keyword>
<sequence length="369" mass="39119">MTTTRVAMIGLGDIAEKAYLPVLGATPGLDLLLCTRNRATLARLGDEYRIRERFTSVEQVIGAGVEAAFVHASTQAHPEIVTALLRAGVHVYVDKPLAYDLADAEKLVGLAGERGLSLMVGFNRRYAPGYAGLRNLPRDLIVMQKHRAGQPDDPRRVVFDDFIHVVDTLRFLAPGDISDTRIEVRTRGGLLEHVVLHLSGRTDPGSGRTDPGTGHADPGVGHAEQRDGRAETGAGGVESGADGFEWVGGRGERGAGVAGRGERGGSDVGGFTAIGMMSRVSGSSEETCEIIGGGGKRRIVNLAEVVDYDGAETVTRRGDWIPVARQRGIEQVCHEFLASLRDGRVISAADALLTHATCEQIVTAAGSPS</sequence>
<dbReference type="RefSeq" id="WP_262842769.1">
    <property type="nucleotide sequence ID" value="NZ_JANZYP010000013.1"/>
</dbReference>
<dbReference type="Proteomes" id="UP001595891">
    <property type="component" value="Unassembled WGS sequence"/>
</dbReference>
<evidence type="ECO:0000313" key="3">
    <source>
        <dbReference type="EMBL" id="MFC4584754.1"/>
    </source>
</evidence>
<dbReference type="PANTHER" id="PTHR43708">
    <property type="entry name" value="CONSERVED EXPRESSED OXIDOREDUCTASE (EUROFUNG)"/>
    <property type="match status" value="1"/>
</dbReference>
<dbReference type="InterPro" id="IPR000683">
    <property type="entry name" value="Gfo/Idh/MocA-like_OxRdtase_N"/>
</dbReference>
<protein>
    <submittedName>
        <fullName evidence="3">Gfo/Idh/MocA family protein</fullName>
    </submittedName>
</protein>
<gene>
    <name evidence="3" type="ORF">ACFO8L_01620</name>
</gene>
<reference evidence="4" key="1">
    <citation type="journal article" date="2019" name="Int. J. Syst. Evol. Microbiol.">
        <title>The Global Catalogue of Microorganisms (GCM) 10K type strain sequencing project: providing services to taxonomists for standard genome sequencing and annotation.</title>
        <authorList>
            <consortium name="The Broad Institute Genomics Platform"/>
            <consortium name="The Broad Institute Genome Sequencing Center for Infectious Disease"/>
            <person name="Wu L."/>
            <person name="Ma J."/>
        </authorList>
    </citation>
    <scope>NUCLEOTIDE SEQUENCE [LARGE SCALE GENOMIC DNA]</scope>
    <source>
        <strain evidence="4">CCUG 49560</strain>
    </source>
</reference>
<feature type="compositionally biased region" description="Gly residues" evidence="1">
    <location>
        <begin position="246"/>
        <end position="259"/>
    </location>
</feature>
<name>A0ABV9E8Y2_9ACTN</name>
<feature type="region of interest" description="Disordered" evidence="1">
    <location>
        <begin position="199"/>
        <end position="270"/>
    </location>
</feature>
<dbReference type="Pfam" id="PF01408">
    <property type="entry name" value="GFO_IDH_MocA"/>
    <property type="match status" value="1"/>
</dbReference>
<dbReference type="Gene3D" id="3.40.50.720">
    <property type="entry name" value="NAD(P)-binding Rossmann-like Domain"/>
    <property type="match status" value="1"/>
</dbReference>
<dbReference type="PANTHER" id="PTHR43708:SF4">
    <property type="entry name" value="OXIDOREDUCTASE YCEM-RELATED"/>
    <property type="match status" value="1"/>
</dbReference>
<dbReference type="InterPro" id="IPR051317">
    <property type="entry name" value="Gfo/Idh/MocA_oxidoreduct"/>
</dbReference>
<evidence type="ECO:0000259" key="2">
    <source>
        <dbReference type="Pfam" id="PF01408"/>
    </source>
</evidence>
<evidence type="ECO:0000313" key="4">
    <source>
        <dbReference type="Proteomes" id="UP001595891"/>
    </source>
</evidence>
<feature type="domain" description="Gfo/Idh/MocA-like oxidoreductase N-terminal" evidence="2">
    <location>
        <begin position="5"/>
        <end position="122"/>
    </location>
</feature>
<dbReference type="Gene3D" id="3.30.360.10">
    <property type="entry name" value="Dihydrodipicolinate Reductase, domain 2"/>
    <property type="match status" value="2"/>
</dbReference>
<dbReference type="SUPFAM" id="SSF51735">
    <property type="entry name" value="NAD(P)-binding Rossmann-fold domains"/>
    <property type="match status" value="1"/>
</dbReference>
<proteinExistence type="predicted"/>
<dbReference type="SUPFAM" id="SSF55347">
    <property type="entry name" value="Glyceraldehyde-3-phosphate dehydrogenase-like, C-terminal domain"/>
    <property type="match status" value="2"/>
</dbReference>
<accession>A0ABV9E8Y2</accession>